<organism evidence="2 3">
    <name type="scientific">Sphingomonas ginsenosidivorax</name>
    <dbReference type="NCBI Taxonomy" id="862135"/>
    <lineage>
        <taxon>Bacteria</taxon>
        <taxon>Pseudomonadati</taxon>
        <taxon>Pseudomonadota</taxon>
        <taxon>Alphaproteobacteria</taxon>
        <taxon>Sphingomonadales</taxon>
        <taxon>Sphingomonadaceae</taxon>
        <taxon>Sphingomonas</taxon>
    </lineage>
</organism>
<sequence>MIRPLTPKQATQNAAFLAALRRTGNVRAAAETLGLNRSMLIKRRGKHPAFAADWDAALVFADANPPSRLQEGQGEGPSATPAPQPSRTPSGGMQLRRSSRRRLTHDGEQRFLAALSATANVRLSAAAAGFSYGTFYARRRKSPAFAREMRLALQCGYERIEAALLHSFTPGSHADDAWRHNEPPPMPRMTVTEALQLLKHHQTEARLLAEPPHIKRRRGESSDACSFRLAAMYRAQLDRDREAFAIAEAERQIRGERAWFAEGPALPALDQVTGWSRAGTKRGPKDGG</sequence>
<dbReference type="OrthoDB" id="7556901at2"/>
<dbReference type="EMBL" id="VOQR01000001">
    <property type="protein sequence ID" value="TXC71445.1"/>
    <property type="molecule type" value="Genomic_DNA"/>
</dbReference>
<evidence type="ECO:0000256" key="1">
    <source>
        <dbReference type="SAM" id="MobiDB-lite"/>
    </source>
</evidence>
<protein>
    <recommendedName>
        <fullName evidence="4">DNA binding HTH domain-containing protein</fullName>
    </recommendedName>
</protein>
<dbReference type="RefSeq" id="WP_147082723.1">
    <property type="nucleotide sequence ID" value="NZ_VOQR01000001.1"/>
</dbReference>
<accession>A0A5C6UHD1</accession>
<proteinExistence type="predicted"/>
<keyword evidence="3" id="KW-1185">Reference proteome</keyword>
<name>A0A5C6UHD1_9SPHN</name>
<comment type="caution">
    <text evidence="2">The sequence shown here is derived from an EMBL/GenBank/DDBJ whole genome shotgun (WGS) entry which is preliminary data.</text>
</comment>
<evidence type="ECO:0000313" key="3">
    <source>
        <dbReference type="Proteomes" id="UP000321250"/>
    </source>
</evidence>
<evidence type="ECO:0008006" key="4">
    <source>
        <dbReference type="Google" id="ProtNLM"/>
    </source>
</evidence>
<reference evidence="2 3" key="1">
    <citation type="journal article" date="2013" name="Antonie Van Leeuwenhoek">
        <title>Sphingomonas ginsenosidivorax sp. nov., with the ability to transform ginsenosides.</title>
        <authorList>
            <person name="Jin X.F."/>
            <person name="Kim J.K."/>
            <person name="Liu Q.M."/>
            <person name="Kang M.S."/>
            <person name="He D."/>
            <person name="Jin F.X."/>
            <person name="Kim S.C."/>
            <person name="Im W.T."/>
        </authorList>
    </citation>
    <scope>NUCLEOTIDE SEQUENCE [LARGE SCALE GENOMIC DNA]</scope>
    <source>
        <strain evidence="2 3">KHI67</strain>
    </source>
</reference>
<feature type="region of interest" description="Disordered" evidence="1">
    <location>
        <begin position="65"/>
        <end position="101"/>
    </location>
</feature>
<gene>
    <name evidence="2" type="ORF">FSB78_11205</name>
</gene>
<dbReference type="AlphaFoldDB" id="A0A5C6UHD1"/>
<evidence type="ECO:0000313" key="2">
    <source>
        <dbReference type="EMBL" id="TXC71445.1"/>
    </source>
</evidence>
<dbReference type="Proteomes" id="UP000321250">
    <property type="component" value="Unassembled WGS sequence"/>
</dbReference>